<keyword evidence="2" id="KW-0472">Membrane</keyword>
<dbReference type="InterPro" id="IPR015943">
    <property type="entry name" value="WD40/YVTN_repeat-like_dom_sf"/>
</dbReference>
<dbReference type="SMART" id="SM00630">
    <property type="entry name" value="Sema"/>
    <property type="match status" value="1"/>
</dbReference>
<reference evidence="5" key="1">
    <citation type="submission" date="2017-01" db="EMBL/GenBank/DDBJ databases">
        <title>Comparative genomics of anhydrobiosis in the tardigrade Hypsibius dujardini.</title>
        <authorList>
            <person name="Yoshida Y."/>
            <person name="Koutsovoulos G."/>
            <person name="Laetsch D."/>
            <person name="Stevens L."/>
            <person name="Kumar S."/>
            <person name="Horikawa D."/>
            <person name="Ishino K."/>
            <person name="Komine S."/>
            <person name="Tomita M."/>
            <person name="Blaxter M."/>
            <person name="Arakawa K."/>
        </authorList>
    </citation>
    <scope>NUCLEOTIDE SEQUENCE [LARGE SCALE GENOMIC DNA]</scope>
    <source>
        <strain evidence="5">Z151</strain>
    </source>
</reference>
<keyword evidence="2" id="KW-0812">Transmembrane</keyword>
<organism evidence="4 5">
    <name type="scientific">Hypsibius exemplaris</name>
    <name type="common">Freshwater tardigrade</name>
    <dbReference type="NCBI Taxonomy" id="2072580"/>
    <lineage>
        <taxon>Eukaryota</taxon>
        <taxon>Metazoa</taxon>
        <taxon>Ecdysozoa</taxon>
        <taxon>Tardigrada</taxon>
        <taxon>Eutardigrada</taxon>
        <taxon>Parachela</taxon>
        <taxon>Hypsibioidea</taxon>
        <taxon>Hypsibiidae</taxon>
        <taxon>Hypsibius</taxon>
    </lineage>
</organism>
<name>A0A9X6NCT0_HYPEX</name>
<dbReference type="InterPro" id="IPR031148">
    <property type="entry name" value="Plexin"/>
</dbReference>
<dbReference type="PANTHER" id="PTHR22625:SF70">
    <property type="entry name" value="PLEXIN A, ISOFORM A"/>
    <property type="match status" value="1"/>
</dbReference>
<dbReference type="Gene3D" id="2.130.10.10">
    <property type="entry name" value="YVTN repeat-like/Quinoprotein amine dehydrogenase"/>
    <property type="match status" value="1"/>
</dbReference>
<comment type="caution">
    <text evidence="4">The sequence shown here is derived from an EMBL/GenBank/DDBJ whole genome shotgun (WGS) entry which is preliminary data.</text>
</comment>
<dbReference type="AlphaFoldDB" id="A0A9X6NCT0"/>
<evidence type="ECO:0000313" key="5">
    <source>
        <dbReference type="Proteomes" id="UP000192578"/>
    </source>
</evidence>
<gene>
    <name evidence="4" type="ORF">BV898_14781</name>
</gene>
<dbReference type="PANTHER" id="PTHR22625">
    <property type="entry name" value="PLEXIN"/>
    <property type="match status" value="1"/>
</dbReference>
<feature type="compositionally biased region" description="Low complexity" evidence="1">
    <location>
        <begin position="537"/>
        <end position="553"/>
    </location>
</feature>
<proteinExistence type="predicted"/>
<dbReference type="GO" id="GO:0017154">
    <property type="term" value="F:semaphorin receptor activity"/>
    <property type="evidence" value="ECO:0007669"/>
    <property type="project" value="InterPro"/>
</dbReference>
<evidence type="ECO:0000256" key="2">
    <source>
        <dbReference type="SAM" id="Phobius"/>
    </source>
</evidence>
<dbReference type="InterPro" id="IPR001627">
    <property type="entry name" value="Semap_dom"/>
</dbReference>
<sequence length="563" mass="63971">MLQQKDSFLFWIFQFVILVNVDVAIGIVYRHLDENVTFQHVLQDSSSGDLFVLNQWNEIFGFTAELQLKKLRRSSGSPVIRNVETPAEQQVFLAMTPAERRLLACSLESCGIAKQGSENDSDFWTWTRLNRTNAANVFTHKNLSVLAASHTTERSTLVYTSFQTSETSTAVLSARELQPELGTFRFTKHRGSESILTVHPSMLETHPVKPIFLQVLTKKNPESRHSYGYLITLQRDPHSEDPQKFVTRIGRFCAGDSSLKSYNEVTIKCQGRSYRSRMHTIAMSAAMEEGPDGKQYLAVVFGRGQKTDWDVMGPDSRENHTYLCVFPLKTVDAHFDNEVKRCFEKGDGNLLKWALGEKKECRPNKTLTALFVTGDLLLMKDQLEETSTAARELARLPIKSFFPKAQSATPIHSARNENGTRYTILARSERLLDRRFPYGRVPTHDHHNHALFDHYNIDHAHFVHNLFDHARLEHASIFSHTHFGHARFYSHTHFGLARFYSHTHFGHARFYSHAHFIDYARLGHAFFSQSTLATPASTATPISATPTSLTTPAWDTPSSVTPS</sequence>
<keyword evidence="5" id="KW-1185">Reference proteome</keyword>
<feature type="domain" description="Sema" evidence="3">
    <location>
        <begin position="38"/>
        <end position="471"/>
    </location>
</feature>
<dbReference type="InterPro" id="IPR036352">
    <property type="entry name" value="Semap_dom_sf"/>
</dbReference>
<protein>
    <recommendedName>
        <fullName evidence="3">Sema domain-containing protein</fullName>
    </recommendedName>
</protein>
<dbReference type="EMBL" id="MTYJ01000186">
    <property type="protein sequence ID" value="OWA50258.1"/>
    <property type="molecule type" value="Genomic_DNA"/>
</dbReference>
<keyword evidence="2" id="KW-1133">Transmembrane helix</keyword>
<dbReference type="SUPFAM" id="SSF101912">
    <property type="entry name" value="Sema domain"/>
    <property type="match status" value="1"/>
</dbReference>
<accession>A0A9X6NCT0</accession>
<dbReference type="Proteomes" id="UP000192578">
    <property type="component" value="Unassembled WGS sequence"/>
</dbReference>
<feature type="transmembrane region" description="Helical" evidence="2">
    <location>
        <begin position="7"/>
        <end position="29"/>
    </location>
</feature>
<evidence type="ECO:0000313" key="4">
    <source>
        <dbReference type="EMBL" id="OWA50258.1"/>
    </source>
</evidence>
<feature type="region of interest" description="Disordered" evidence="1">
    <location>
        <begin position="537"/>
        <end position="563"/>
    </location>
</feature>
<evidence type="ECO:0000259" key="3">
    <source>
        <dbReference type="SMART" id="SM00630"/>
    </source>
</evidence>
<evidence type="ECO:0000256" key="1">
    <source>
        <dbReference type="SAM" id="MobiDB-lite"/>
    </source>
</evidence>